<dbReference type="Gene3D" id="6.20.150.10">
    <property type="match status" value="1"/>
</dbReference>
<dbReference type="InterPro" id="IPR006531">
    <property type="entry name" value="Gp5/Vgr_OB"/>
</dbReference>
<evidence type="ECO:0000259" key="1">
    <source>
        <dbReference type="Pfam" id="PF04717"/>
    </source>
</evidence>
<sequence length="223" mass="24205">MSDLNYIVRDLQRRMANMIRRGRVHSVDFEQSPPRVKVEYEKGAVTGWLPWISGRESNKHRTDWEPLAIGEQVIILSESGELSAGVVLPSLPDATSPVPSTSPDEHVSRYEDGTTFTYNRKTHTLSIDVQGDANLHTTGNVTAHIEGNADIHTEGNVTAQVDGTADVTVAKATTVKTDATLNVEAAKDLNIKTSTNMVLDASGNVDIKAGGNVKVTGTRIDWN</sequence>
<dbReference type="SUPFAM" id="SSF69349">
    <property type="entry name" value="Phage fibre proteins"/>
    <property type="match status" value="1"/>
</dbReference>
<name>A0A0H3ZS79_9VIBR</name>
<dbReference type="Gene3D" id="2.40.50.230">
    <property type="entry name" value="Gp5 N-terminal domain"/>
    <property type="match status" value="1"/>
</dbReference>
<dbReference type="Pfam" id="PF04717">
    <property type="entry name" value="Phage_base_V"/>
    <property type="match status" value="1"/>
</dbReference>
<evidence type="ECO:0000313" key="2">
    <source>
        <dbReference type="EMBL" id="AKN37322.1"/>
    </source>
</evidence>
<organism evidence="2">
    <name type="scientific">Vibrio sp. 1F_97</name>
    <dbReference type="NCBI Taxonomy" id="1652827"/>
    <lineage>
        <taxon>Bacteria</taxon>
        <taxon>Pseudomonadati</taxon>
        <taxon>Pseudomonadota</taxon>
        <taxon>Gammaproteobacteria</taxon>
        <taxon>Vibrionales</taxon>
        <taxon>Vibrionaceae</taxon>
        <taxon>Vibrio</taxon>
    </lineage>
</organism>
<dbReference type="NCBIfam" id="TIGR01644">
    <property type="entry name" value="phage_P2_V"/>
    <property type="match status" value="1"/>
</dbReference>
<dbReference type="AlphaFoldDB" id="A0A0H3ZS79"/>
<dbReference type="InterPro" id="IPR037026">
    <property type="entry name" value="Vgr_OB-fold_dom_sf"/>
</dbReference>
<dbReference type="InterPro" id="IPR013046">
    <property type="entry name" value="GpV/Gp45"/>
</dbReference>
<accession>A0A0H3ZS79</accession>
<proteinExistence type="predicted"/>
<feature type="domain" description="Gp5/Type VI secretion system Vgr protein OB-fold" evidence="1">
    <location>
        <begin position="20"/>
        <end position="91"/>
    </location>
</feature>
<dbReference type="EMBL" id="KP795532">
    <property type="protein sequence ID" value="AKN37322.1"/>
    <property type="molecule type" value="Genomic_DNA"/>
</dbReference>
<reference evidence="2" key="1">
    <citation type="journal article" date="2015" name="MBio">
        <title>Eco-Evolutionary Dynamics of Episomes among Ecologically Cohesive Bacterial Populations.</title>
        <authorList>
            <person name="Xue H."/>
            <person name="Cordero O.X."/>
            <person name="Camas F.M."/>
            <person name="Trimble W."/>
            <person name="Meyer F."/>
            <person name="Guglielmini J."/>
            <person name="Rocha E.P."/>
            <person name="Polz M.F."/>
        </authorList>
    </citation>
    <scope>NUCLEOTIDE SEQUENCE</scope>
    <source>
        <strain evidence="2">1F_97</strain>
    </source>
</reference>
<protein>
    <submittedName>
        <fullName evidence="2">Baseplate assembly protein V</fullName>
    </submittedName>
</protein>